<evidence type="ECO:0000256" key="4">
    <source>
        <dbReference type="ARBA" id="ARBA00022729"/>
    </source>
</evidence>
<evidence type="ECO:0000256" key="1">
    <source>
        <dbReference type="ARBA" id="ARBA00004196"/>
    </source>
</evidence>
<dbReference type="Gene3D" id="3.40.190.10">
    <property type="entry name" value="Periplasmic binding protein-like II"/>
    <property type="match status" value="1"/>
</dbReference>
<dbReference type="GO" id="GO:0015833">
    <property type="term" value="P:peptide transport"/>
    <property type="evidence" value="ECO:0007669"/>
    <property type="project" value="TreeGrafter"/>
</dbReference>
<dbReference type="InterPro" id="IPR039424">
    <property type="entry name" value="SBP_5"/>
</dbReference>
<gene>
    <name evidence="6" type="ordered locus">Arcpr_0089</name>
</gene>
<dbReference type="PIRSF" id="PIRSF002741">
    <property type="entry name" value="MppA"/>
    <property type="match status" value="1"/>
</dbReference>
<dbReference type="PROSITE" id="PS51257">
    <property type="entry name" value="PROKAR_LIPOPROTEIN"/>
    <property type="match status" value="1"/>
</dbReference>
<accession>D2RFU0</accession>
<dbReference type="GO" id="GO:0042597">
    <property type="term" value="C:periplasmic space"/>
    <property type="evidence" value="ECO:0007669"/>
    <property type="project" value="UniProtKB-ARBA"/>
</dbReference>
<dbReference type="GO" id="GO:0043190">
    <property type="term" value="C:ATP-binding cassette (ABC) transporter complex"/>
    <property type="evidence" value="ECO:0007669"/>
    <property type="project" value="InterPro"/>
</dbReference>
<dbReference type="EMBL" id="CP001857">
    <property type="protein sequence ID" value="ADB57165.1"/>
    <property type="molecule type" value="Genomic_DNA"/>
</dbReference>
<dbReference type="FunFam" id="3.10.105.10:FF:000012">
    <property type="entry name" value="Peptide/nickel transport system substrate-binding protein"/>
    <property type="match status" value="1"/>
</dbReference>
<dbReference type="HOGENOM" id="CLU_017028_7_2_2"/>
<dbReference type="PANTHER" id="PTHR30290">
    <property type="entry name" value="PERIPLASMIC BINDING COMPONENT OF ABC TRANSPORTER"/>
    <property type="match status" value="1"/>
</dbReference>
<proteinExistence type="inferred from homology"/>
<dbReference type="PANTHER" id="PTHR30290:SF10">
    <property type="entry name" value="PERIPLASMIC OLIGOPEPTIDE-BINDING PROTEIN-RELATED"/>
    <property type="match status" value="1"/>
</dbReference>
<reference evidence="6 7" key="1">
    <citation type="journal article" date="2010" name="Stand. Genomic Sci.">
        <title>Complete genome sequence of Archaeoglobus profundus type strain (AV18).</title>
        <authorList>
            <person name="von Jan M."/>
            <person name="Lapidus A."/>
            <person name="Del Rio T.G."/>
            <person name="Copeland A."/>
            <person name="Tice H."/>
            <person name="Cheng J.F."/>
            <person name="Lucas S."/>
            <person name="Chen F."/>
            <person name="Nolan M."/>
            <person name="Goodwin L."/>
            <person name="Han C."/>
            <person name="Pitluck S."/>
            <person name="Liolios K."/>
            <person name="Ivanova N."/>
            <person name="Mavromatis K."/>
            <person name="Ovchinnikova G."/>
            <person name="Chertkov O."/>
            <person name="Pati A."/>
            <person name="Chen A."/>
            <person name="Palaniappan K."/>
            <person name="Land M."/>
            <person name="Hauser L."/>
            <person name="Chang Y.J."/>
            <person name="Jeffries C.D."/>
            <person name="Saunders E."/>
            <person name="Brettin T."/>
            <person name="Detter J.C."/>
            <person name="Chain P."/>
            <person name="Eichinger K."/>
            <person name="Huber H."/>
            <person name="Spring S."/>
            <person name="Rohde M."/>
            <person name="Goker M."/>
            <person name="Wirth R."/>
            <person name="Woyke T."/>
            <person name="Bristow J."/>
            <person name="Eisen J.A."/>
            <person name="Markowitz V."/>
            <person name="Hugenholtz P."/>
            <person name="Kyrpides N.C."/>
            <person name="Klenk H.P."/>
        </authorList>
    </citation>
    <scope>NUCLEOTIDE SEQUENCE [LARGE SCALE GENOMIC DNA]</scope>
    <source>
        <strain evidence="7">DSM 5631 / JCM 9629 / NBRC 100127 / Av18</strain>
    </source>
</reference>
<comment type="similarity">
    <text evidence="2">Belongs to the bacterial solute-binding protein 5 family.</text>
</comment>
<evidence type="ECO:0000256" key="2">
    <source>
        <dbReference type="ARBA" id="ARBA00005695"/>
    </source>
</evidence>
<dbReference type="GeneID" id="8738735"/>
<keyword evidence="7" id="KW-1185">Reference proteome</keyword>
<dbReference type="InterPro" id="IPR000914">
    <property type="entry name" value="SBP_5_dom"/>
</dbReference>
<evidence type="ECO:0000256" key="3">
    <source>
        <dbReference type="ARBA" id="ARBA00022448"/>
    </source>
</evidence>
<dbReference type="Pfam" id="PF00496">
    <property type="entry name" value="SBP_bac_5"/>
    <property type="match status" value="1"/>
</dbReference>
<dbReference type="SUPFAM" id="SSF53850">
    <property type="entry name" value="Periplasmic binding protein-like II"/>
    <property type="match status" value="1"/>
</dbReference>
<evidence type="ECO:0000259" key="5">
    <source>
        <dbReference type="Pfam" id="PF00496"/>
    </source>
</evidence>
<evidence type="ECO:0000313" key="7">
    <source>
        <dbReference type="Proteomes" id="UP000001901"/>
    </source>
</evidence>
<dbReference type="eggNOG" id="arCOG01534">
    <property type="taxonomic scope" value="Archaea"/>
</dbReference>
<dbReference type="Gene3D" id="3.10.105.10">
    <property type="entry name" value="Dipeptide-binding Protein, Domain 3"/>
    <property type="match status" value="1"/>
</dbReference>
<dbReference type="InterPro" id="IPR030678">
    <property type="entry name" value="Peptide/Ni-bd"/>
</dbReference>
<feature type="domain" description="Solute-binding protein family 5" evidence="5">
    <location>
        <begin position="88"/>
        <end position="452"/>
    </location>
</feature>
<keyword evidence="4" id="KW-0732">Signal</keyword>
<keyword evidence="3" id="KW-0813">Transport</keyword>
<sequence length="531" mass="60750">MRVKSILALALIVVVAVALLGCAQQKPEVTPTTTKPTETKPAETEELVIGVTDKITELDPANAYDFYTWEVMYNIMGGLMRYKPGTTELEPYLAESYEVKENGTVYIFHLRKDLKFADGTPCTAHDVVRSIKRVMKISGDPSWLVNDFVKDVEALDDYTVKFTLKKPASYFLALVATPPYFPVHPNYNPDEIDPDQTAGGVGPYKIVKWVRDQELILEENPYFFGEKPKTKRVIIRFYKDATTLRLALERGEIDIAWRTLTPVDIKTLKQNPDLKVIEAPGGFIRYLVLNANETKDYPTKNKLVRQAIACAIDRNDIVNRVYMGTMEPLYSLIPNGMWSHIDIFKELYGDGNIEKARELLKQAGYSEENKVKIELWWTPTHYGDTEKDLAQVLKEQLEKTGMMEVELKSAEWSTYVDYARKGLMMASLFGWYPDYIDPDDYTTPFLKSDANNWLGYPYSNPEVDELLEKAQVTQSKEEREQLYKKVQEILGEDAPIIPLVQGKLTIVTKKNVEGIVLDPTMILKYYTIYKT</sequence>
<name>D2RFU0_ARCPA</name>
<dbReference type="Gene3D" id="3.90.76.10">
    <property type="entry name" value="Dipeptide-binding Protein, Domain 1"/>
    <property type="match status" value="1"/>
</dbReference>
<dbReference type="AlphaFoldDB" id="D2RFU0"/>
<dbReference type="Proteomes" id="UP000001901">
    <property type="component" value="Chromosome"/>
</dbReference>
<organism evidence="6 7">
    <name type="scientific">Archaeoglobus profundus (strain DSM 5631 / JCM 9629 / NBRC 100127 / Av18)</name>
    <dbReference type="NCBI Taxonomy" id="572546"/>
    <lineage>
        <taxon>Archaea</taxon>
        <taxon>Methanobacteriati</taxon>
        <taxon>Methanobacteriota</taxon>
        <taxon>Archaeoglobi</taxon>
        <taxon>Archaeoglobales</taxon>
        <taxon>Archaeoglobaceae</taxon>
        <taxon>Archaeoglobus</taxon>
    </lineage>
</organism>
<protein>
    <submittedName>
        <fullName evidence="6">Extracellular solute-binding protein family 5</fullName>
    </submittedName>
</protein>
<dbReference type="OrthoDB" id="194307at2157"/>
<evidence type="ECO:0000313" key="6">
    <source>
        <dbReference type="EMBL" id="ADB57165.1"/>
    </source>
</evidence>
<dbReference type="PROSITE" id="PS01040">
    <property type="entry name" value="SBP_BACTERIAL_5"/>
    <property type="match status" value="1"/>
</dbReference>
<dbReference type="STRING" id="572546.Arcpr_0089"/>
<dbReference type="PaxDb" id="572546-Arcpr_0089"/>
<comment type="subcellular location">
    <subcellularLocation>
        <location evidence="1">Cell envelope</location>
    </subcellularLocation>
</comment>
<dbReference type="CDD" id="cd08519">
    <property type="entry name" value="PBP2_NikA_DppA_OppA_like_20"/>
    <property type="match status" value="1"/>
</dbReference>
<dbReference type="InterPro" id="IPR023765">
    <property type="entry name" value="SBP_5_CS"/>
</dbReference>
<dbReference type="KEGG" id="apo:Arcpr_0089"/>
<dbReference type="RefSeq" id="WP_012939501.1">
    <property type="nucleotide sequence ID" value="NC_013741.1"/>
</dbReference>
<dbReference type="GO" id="GO:1904680">
    <property type="term" value="F:peptide transmembrane transporter activity"/>
    <property type="evidence" value="ECO:0007669"/>
    <property type="project" value="TreeGrafter"/>
</dbReference>